<dbReference type="Pfam" id="PF00171">
    <property type="entry name" value="Aldedh"/>
    <property type="match status" value="1"/>
</dbReference>
<sequence length="529" mass="54919">MQISGSALIGQRSSQRSVAGESAFHAIDPVSGAQLEPAFARTSAQDVALACELAAQAFDRYRETSLEQRAALLERIAACIVELGDALIERCVAETGLPRARVEGERGRTVGQLKLFAEVVRAGDFLGLRIDPAQPERKPAPRVDLRMRQIALGPVAVFGASNFPLAFSVAGGDTAAALAAGCPVVVKAHPAHPGTSELVGRAIQQAVRDCALPEGVFSLVFDDGIDAGVALVAHPHIKAVGFTGSRAGGLALMQLAARRPEPIPVYAEMSSINPVLLLPHALAKRAEAIGQAFAASLTLGTGQFCTNPGLILAIDGPDLQRFIDAAAAALETLPATPMLTAGIHGAYERGVERMQGQPGVEQAGAGAASRDACAHAGRSALFVTDAQVFAQQPALHDEIFGPASLVVRCPDAGTLQGIVEQLEGQLTIALHIDDADCDLARALLPTLERRAGRVLVNGFGTGVEVGHAMVHGGPFPATSDGRSTSVGSLAIARFLRPVSYQDMPDALLPAALRDGNPLDLRRSVNGAPG</sequence>
<dbReference type="InterPro" id="IPR016161">
    <property type="entry name" value="Ald_DH/histidinol_DH"/>
</dbReference>
<dbReference type="InterPro" id="IPR015590">
    <property type="entry name" value="Aldehyde_DH_dom"/>
</dbReference>
<dbReference type="InterPro" id="IPR016163">
    <property type="entry name" value="Ald_DH_C"/>
</dbReference>
<protein>
    <submittedName>
        <fullName evidence="3">NADP-dependent aldehyde dehydrogenase</fullName>
    </submittedName>
</protein>
<accession>A0A2S4MBN0</accession>
<keyword evidence="1" id="KW-0560">Oxidoreductase</keyword>
<dbReference type="EMBL" id="PQGA01000005">
    <property type="protein sequence ID" value="POR52114.1"/>
    <property type="molecule type" value="Genomic_DNA"/>
</dbReference>
<dbReference type="Gene3D" id="3.40.605.10">
    <property type="entry name" value="Aldehyde Dehydrogenase, Chain A, domain 1"/>
    <property type="match status" value="1"/>
</dbReference>
<gene>
    <name evidence="3" type="ORF">B0G62_10582</name>
</gene>
<organism evidence="3 4">
    <name type="scientific">Paraburkholderia eburnea</name>
    <dbReference type="NCBI Taxonomy" id="1189126"/>
    <lineage>
        <taxon>Bacteria</taxon>
        <taxon>Pseudomonadati</taxon>
        <taxon>Pseudomonadota</taxon>
        <taxon>Betaproteobacteria</taxon>
        <taxon>Burkholderiales</taxon>
        <taxon>Burkholderiaceae</taxon>
        <taxon>Paraburkholderia</taxon>
    </lineage>
</organism>
<comment type="caution">
    <text evidence="3">The sequence shown here is derived from an EMBL/GenBank/DDBJ whole genome shotgun (WGS) entry which is preliminary data.</text>
</comment>
<dbReference type="CDD" id="cd07129">
    <property type="entry name" value="ALDH_KGSADH"/>
    <property type="match status" value="1"/>
</dbReference>
<dbReference type="InterPro" id="IPR044151">
    <property type="entry name" value="ALDH_KGSADH"/>
</dbReference>
<evidence type="ECO:0000313" key="3">
    <source>
        <dbReference type="EMBL" id="POR52114.1"/>
    </source>
</evidence>
<keyword evidence="4" id="KW-1185">Reference proteome</keyword>
<dbReference type="RefSeq" id="WP_103704507.1">
    <property type="nucleotide sequence ID" value="NZ_PQGA01000005.1"/>
</dbReference>
<name>A0A2S4MBN0_9BURK</name>
<dbReference type="Gene3D" id="3.40.309.10">
    <property type="entry name" value="Aldehyde Dehydrogenase, Chain A, domain 2"/>
    <property type="match status" value="1"/>
</dbReference>
<evidence type="ECO:0000256" key="1">
    <source>
        <dbReference type="ARBA" id="ARBA00023002"/>
    </source>
</evidence>
<evidence type="ECO:0000313" key="4">
    <source>
        <dbReference type="Proteomes" id="UP000237381"/>
    </source>
</evidence>
<dbReference type="PANTHER" id="PTHR43353">
    <property type="entry name" value="SUCCINATE-SEMIALDEHYDE DEHYDROGENASE, MITOCHONDRIAL"/>
    <property type="match status" value="1"/>
</dbReference>
<dbReference type="InterPro" id="IPR016162">
    <property type="entry name" value="Ald_DH_N"/>
</dbReference>
<proteinExistence type="predicted"/>
<evidence type="ECO:0000259" key="2">
    <source>
        <dbReference type="Pfam" id="PF00171"/>
    </source>
</evidence>
<dbReference type="PANTHER" id="PTHR43353:SF3">
    <property type="entry name" value="ALDEHYDE DEHYDROGENASE-RELATED"/>
    <property type="match status" value="1"/>
</dbReference>
<feature type="domain" description="Aldehyde dehydrogenase" evidence="2">
    <location>
        <begin position="23"/>
        <end position="431"/>
    </location>
</feature>
<dbReference type="InterPro" id="IPR050740">
    <property type="entry name" value="Aldehyde_DH_Superfamily"/>
</dbReference>
<reference evidence="3 4" key="1">
    <citation type="submission" date="2018-01" db="EMBL/GenBank/DDBJ databases">
        <title>Genomic Encyclopedia of Type Strains, Phase III (KMG-III): the genomes of soil and plant-associated and newly described type strains.</title>
        <authorList>
            <person name="Whitman W."/>
        </authorList>
    </citation>
    <scope>NUCLEOTIDE SEQUENCE [LARGE SCALE GENOMIC DNA]</scope>
    <source>
        <strain evidence="3 4">JCM 18070</strain>
    </source>
</reference>
<dbReference type="SUPFAM" id="SSF53720">
    <property type="entry name" value="ALDH-like"/>
    <property type="match status" value="1"/>
</dbReference>
<dbReference type="Proteomes" id="UP000237381">
    <property type="component" value="Unassembled WGS sequence"/>
</dbReference>
<dbReference type="GO" id="GO:0016620">
    <property type="term" value="F:oxidoreductase activity, acting on the aldehyde or oxo group of donors, NAD or NADP as acceptor"/>
    <property type="evidence" value="ECO:0007669"/>
    <property type="project" value="InterPro"/>
</dbReference>
<dbReference type="OrthoDB" id="9770537at2"/>
<dbReference type="AlphaFoldDB" id="A0A2S4MBN0"/>